<proteinExistence type="inferred from homology"/>
<dbReference type="PANTHER" id="PTHR11086">
    <property type="entry name" value="DEOXYCYTIDYLATE DEAMINASE-RELATED"/>
    <property type="match status" value="1"/>
</dbReference>
<protein>
    <submittedName>
        <fullName evidence="9">Cytidine deaminase</fullName>
    </submittedName>
</protein>
<dbReference type="PIRSF" id="PIRSF006019">
    <property type="entry name" value="dCMP_deaminase"/>
    <property type="match status" value="1"/>
</dbReference>
<dbReference type="GO" id="GO:0005737">
    <property type="term" value="C:cytoplasm"/>
    <property type="evidence" value="ECO:0007669"/>
    <property type="project" value="TreeGrafter"/>
</dbReference>
<evidence type="ECO:0000313" key="10">
    <source>
        <dbReference type="Proteomes" id="UP000233256"/>
    </source>
</evidence>
<dbReference type="InterPro" id="IPR016192">
    <property type="entry name" value="APOBEC/CMP_deaminase_Zn-bd"/>
</dbReference>
<evidence type="ECO:0000256" key="6">
    <source>
        <dbReference type="PIRSR" id="PIRSR006019-1"/>
    </source>
</evidence>
<evidence type="ECO:0000259" key="8">
    <source>
        <dbReference type="PROSITE" id="PS51747"/>
    </source>
</evidence>
<accession>A0A2N1PIB1</accession>
<dbReference type="CDD" id="cd01286">
    <property type="entry name" value="deoxycytidylate_deaminase"/>
    <property type="match status" value="1"/>
</dbReference>
<dbReference type="PANTHER" id="PTHR11086:SF18">
    <property type="entry name" value="DEOXYCYTIDYLATE DEAMINASE"/>
    <property type="match status" value="1"/>
</dbReference>
<feature type="binding site" evidence="7">
    <location>
        <position position="132"/>
    </location>
    <ligand>
        <name>Zn(2+)</name>
        <dbReference type="ChEBI" id="CHEBI:29105"/>
        <note>catalytic</note>
    </ligand>
</feature>
<keyword evidence="5 7" id="KW-0862">Zinc</keyword>
<dbReference type="GO" id="GO:0008270">
    <property type="term" value="F:zinc ion binding"/>
    <property type="evidence" value="ECO:0007669"/>
    <property type="project" value="InterPro"/>
</dbReference>
<keyword evidence="4" id="KW-0378">Hydrolase</keyword>
<feature type="binding site" evidence="7">
    <location>
        <position position="88"/>
    </location>
    <ligand>
        <name>Zn(2+)</name>
        <dbReference type="ChEBI" id="CHEBI:29105"/>
        <note>catalytic</note>
    </ligand>
</feature>
<feature type="active site" description="Proton donor" evidence="6">
    <location>
        <position position="90"/>
    </location>
</feature>
<dbReference type="EMBL" id="PGXC01000067">
    <property type="protein sequence ID" value="PKK88088.1"/>
    <property type="molecule type" value="Genomic_DNA"/>
</dbReference>
<name>A0A2N1PIB1_9BACT</name>
<feature type="binding site" evidence="7">
    <location>
        <position position="129"/>
    </location>
    <ligand>
        <name>Zn(2+)</name>
        <dbReference type="ChEBI" id="CHEBI:29105"/>
        <note>catalytic</note>
    </ligand>
</feature>
<comment type="similarity">
    <text evidence="2">Belongs to the cytidine and deoxycytidylate deaminase family.</text>
</comment>
<dbReference type="InterPro" id="IPR035105">
    <property type="entry name" value="Deoxycytidylate_deaminase_dom"/>
</dbReference>
<feature type="domain" description="CMP/dCMP-type deaminase" evidence="8">
    <location>
        <begin position="14"/>
        <end position="159"/>
    </location>
</feature>
<evidence type="ECO:0000256" key="4">
    <source>
        <dbReference type="ARBA" id="ARBA00022801"/>
    </source>
</evidence>
<gene>
    <name evidence="9" type="ORF">CVV64_20290</name>
</gene>
<dbReference type="Gene3D" id="3.40.140.10">
    <property type="entry name" value="Cytidine Deaminase, domain 2"/>
    <property type="match status" value="1"/>
</dbReference>
<dbReference type="InterPro" id="IPR002125">
    <property type="entry name" value="CMP_dCMP_dom"/>
</dbReference>
<evidence type="ECO:0000313" key="9">
    <source>
        <dbReference type="EMBL" id="PKK88088.1"/>
    </source>
</evidence>
<comment type="caution">
    <text evidence="9">The sequence shown here is derived from an EMBL/GenBank/DDBJ whole genome shotgun (WGS) entry which is preliminary data.</text>
</comment>
<dbReference type="Proteomes" id="UP000233256">
    <property type="component" value="Unassembled WGS sequence"/>
</dbReference>
<sequence>MGIDTPAPGAKRISKTAYYMTAAKAISLRSTCLRRRYGAVVVKNDSIVTSGYNGSPRGLANCVDSGSCYRQEMGIPHGSNYELCKSVHAEQNAIINAARTGGSSIIGGSMYIFGYDPLEPDRAFEVRPCRMCVRFIINAGIEKVYCCCNDVTDQGIQLLDLDALKNLCE</sequence>
<dbReference type="InterPro" id="IPR016473">
    <property type="entry name" value="dCMP_deaminase"/>
</dbReference>
<evidence type="ECO:0000256" key="7">
    <source>
        <dbReference type="PIRSR" id="PIRSR006019-2"/>
    </source>
</evidence>
<organism evidence="9 10">
    <name type="scientific">Candidatus Wallbacteria bacterium HGW-Wallbacteria-1</name>
    <dbReference type="NCBI Taxonomy" id="2013854"/>
    <lineage>
        <taxon>Bacteria</taxon>
        <taxon>Candidatus Walliibacteriota</taxon>
    </lineage>
</organism>
<dbReference type="GO" id="GO:0004132">
    <property type="term" value="F:dCMP deaminase activity"/>
    <property type="evidence" value="ECO:0007669"/>
    <property type="project" value="InterPro"/>
</dbReference>
<evidence type="ECO:0000256" key="1">
    <source>
        <dbReference type="ARBA" id="ARBA00001947"/>
    </source>
</evidence>
<comment type="cofactor">
    <cofactor evidence="1 7">
        <name>Zn(2+)</name>
        <dbReference type="ChEBI" id="CHEBI:29105"/>
    </cofactor>
</comment>
<keyword evidence="3 7" id="KW-0479">Metal-binding</keyword>
<dbReference type="SUPFAM" id="SSF53927">
    <property type="entry name" value="Cytidine deaminase-like"/>
    <property type="match status" value="1"/>
</dbReference>
<dbReference type="GO" id="GO:0006220">
    <property type="term" value="P:pyrimidine nucleotide metabolic process"/>
    <property type="evidence" value="ECO:0007669"/>
    <property type="project" value="InterPro"/>
</dbReference>
<dbReference type="Pfam" id="PF00383">
    <property type="entry name" value="dCMP_cyt_deam_1"/>
    <property type="match status" value="1"/>
</dbReference>
<evidence type="ECO:0000256" key="5">
    <source>
        <dbReference type="ARBA" id="ARBA00022833"/>
    </source>
</evidence>
<dbReference type="PROSITE" id="PS51747">
    <property type="entry name" value="CYT_DCMP_DEAMINASES_2"/>
    <property type="match status" value="1"/>
</dbReference>
<dbReference type="PROSITE" id="PS00903">
    <property type="entry name" value="CYT_DCMP_DEAMINASES_1"/>
    <property type="match status" value="1"/>
</dbReference>
<dbReference type="InterPro" id="IPR016193">
    <property type="entry name" value="Cytidine_deaminase-like"/>
</dbReference>
<evidence type="ECO:0000256" key="3">
    <source>
        <dbReference type="ARBA" id="ARBA00022723"/>
    </source>
</evidence>
<dbReference type="InterPro" id="IPR015517">
    <property type="entry name" value="dCMP_deaminase-rel"/>
</dbReference>
<reference evidence="9 10" key="1">
    <citation type="journal article" date="2017" name="ISME J.">
        <title>Potential for microbial H2 and metal transformations associated with novel bacteria and archaea in deep terrestrial subsurface sediments.</title>
        <authorList>
            <person name="Hernsdorf A.W."/>
            <person name="Amano Y."/>
            <person name="Miyakawa K."/>
            <person name="Ise K."/>
            <person name="Suzuki Y."/>
            <person name="Anantharaman K."/>
            <person name="Probst A."/>
            <person name="Burstein D."/>
            <person name="Thomas B.C."/>
            <person name="Banfield J.F."/>
        </authorList>
    </citation>
    <scope>NUCLEOTIDE SEQUENCE [LARGE SCALE GENOMIC DNA]</scope>
    <source>
        <strain evidence="9">HGW-Wallbacteria-1</strain>
    </source>
</reference>
<dbReference type="AlphaFoldDB" id="A0A2N1PIB1"/>
<evidence type="ECO:0000256" key="2">
    <source>
        <dbReference type="ARBA" id="ARBA00006576"/>
    </source>
</evidence>